<organism evidence="11 13">
    <name type="scientific">Bursaphelenchus xylophilus</name>
    <name type="common">Pinewood nematode worm</name>
    <name type="synonym">Aphelenchoides xylophilus</name>
    <dbReference type="NCBI Taxonomy" id="6326"/>
    <lineage>
        <taxon>Eukaryota</taxon>
        <taxon>Metazoa</taxon>
        <taxon>Ecdysozoa</taxon>
        <taxon>Nematoda</taxon>
        <taxon>Chromadorea</taxon>
        <taxon>Rhabditida</taxon>
        <taxon>Tylenchina</taxon>
        <taxon>Tylenchomorpha</taxon>
        <taxon>Aphelenchoidea</taxon>
        <taxon>Aphelenchoididae</taxon>
        <taxon>Bursaphelenchus</taxon>
    </lineage>
</organism>
<dbReference type="EMBL" id="CAJFCV020000004">
    <property type="protein sequence ID" value="CAG9118994.1"/>
    <property type="molecule type" value="Genomic_DNA"/>
</dbReference>
<feature type="signal peptide" evidence="8">
    <location>
        <begin position="1"/>
        <end position="15"/>
    </location>
</feature>
<evidence type="ECO:0000256" key="6">
    <source>
        <dbReference type="ARBA" id="ARBA00023145"/>
    </source>
</evidence>
<dbReference type="PANTHER" id="PTHR12411">
    <property type="entry name" value="CYSTEINE PROTEASE FAMILY C1-RELATED"/>
    <property type="match status" value="1"/>
</dbReference>
<dbReference type="FunFam" id="3.90.70.10:FF:000031">
    <property type="entry name" value="Cathepsin B"/>
    <property type="match status" value="1"/>
</dbReference>
<dbReference type="InterPro" id="IPR025660">
    <property type="entry name" value="Pept_his_AS"/>
</dbReference>
<dbReference type="GO" id="GO:0008234">
    <property type="term" value="F:cysteine-type peptidase activity"/>
    <property type="evidence" value="ECO:0007669"/>
    <property type="project" value="UniProtKB-KW"/>
</dbReference>
<accession>A0A1I7RIP8</accession>
<dbReference type="InterPro" id="IPR025661">
    <property type="entry name" value="Pept_asp_AS"/>
</dbReference>
<evidence type="ECO:0000256" key="3">
    <source>
        <dbReference type="ARBA" id="ARBA00022729"/>
    </source>
</evidence>
<evidence type="ECO:0000256" key="4">
    <source>
        <dbReference type="ARBA" id="ARBA00022801"/>
    </source>
</evidence>
<dbReference type="InterPro" id="IPR000169">
    <property type="entry name" value="Pept_cys_AS"/>
</dbReference>
<evidence type="ECO:0000259" key="9">
    <source>
        <dbReference type="SMART" id="SM00645"/>
    </source>
</evidence>
<dbReference type="Gene3D" id="3.90.70.10">
    <property type="entry name" value="Cysteine proteinases"/>
    <property type="match status" value="1"/>
</dbReference>
<proteinExistence type="inferred from homology"/>
<dbReference type="InterPro" id="IPR013128">
    <property type="entry name" value="Peptidase_C1A"/>
</dbReference>
<dbReference type="OrthoDB" id="640249at2759"/>
<feature type="domain" description="Peptidase C1A papain C-terminal" evidence="9">
    <location>
        <begin position="100"/>
        <end position="352"/>
    </location>
</feature>
<evidence type="ECO:0000313" key="12">
    <source>
        <dbReference type="Proteomes" id="UP000659654"/>
    </source>
</evidence>
<evidence type="ECO:0000313" key="11">
    <source>
        <dbReference type="Proteomes" id="UP000095284"/>
    </source>
</evidence>
<protein>
    <submittedName>
        <fullName evidence="10">(pine wood nematode) hypothetical protein</fullName>
    </submittedName>
    <submittedName>
        <fullName evidence="13">Pept_C1 domain-containing protein</fullName>
    </submittedName>
</protein>
<evidence type="ECO:0000256" key="1">
    <source>
        <dbReference type="ARBA" id="ARBA00008455"/>
    </source>
</evidence>
<dbReference type="Proteomes" id="UP000095284">
    <property type="component" value="Unplaced"/>
</dbReference>
<evidence type="ECO:0000256" key="8">
    <source>
        <dbReference type="SAM" id="SignalP"/>
    </source>
</evidence>
<sequence>MNPILFLFLATTVYALPTIETRTEHRIFATKLSPKSLIDEINEDATSTFKATLHKQFADASLDEVRRLLGVKEDHDTVVAKELGRSLKQAPVFLADPLKLPTEFDSRTRWPQCKELMDEIRDQSWCGSCWAVSSASVLSDRLCIASNGTLQVPISAADLLECCDYCGSGCVGGYPYRAFHYVEQLGVVSGGNFSSQAGCNPYPFPPCHAADHDKYPQCSKRNFATPKCLKKCQDGYKQHDYKTDKYYASLSYSYVRDGFGIMKEIYERGPVVIAALEVYEDFLYYKSGVYQHKRGGYLGLHAVRVIGWGVEDGTPYWTVANSWGSQWGENGFFKIRRGYNEANVEGSVNAVVVVPKSPAN</sequence>
<dbReference type="Proteomes" id="UP000659654">
    <property type="component" value="Unassembled WGS sequence"/>
</dbReference>
<gene>
    <name evidence="10" type="ORF">BXYJ_LOCUS10422</name>
</gene>
<dbReference type="AlphaFoldDB" id="A0A1I7RIP8"/>
<dbReference type="GO" id="GO:0006508">
    <property type="term" value="P:proteolysis"/>
    <property type="evidence" value="ECO:0007669"/>
    <property type="project" value="UniProtKB-KW"/>
</dbReference>
<reference evidence="13" key="1">
    <citation type="submission" date="2016-11" db="UniProtKB">
        <authorList>
            <consortium name="WormBaseParasite"/>
        </authorList>
    </citation>
    <scope>IDENTIFICATION</scope>
</reference>
<dbReference type="Proteomes" id="UP000582659">
    <property type="component" value="Unassembled WGS sequence"/>
</dbReference>
<dbReference type="InterPro" id="IPR038765">
    <property type="entry name" value="Papain-like_cys_pep_sf"/>
</dbReference>
<dbReference type="PROSITE" id="PS00640">
    <property type="entry name" value="THIOL_PROTEASE_ASN"/>
    <property type="match status" value="1"/>
</dbReference>
<dbReference type="PRINTS" id="PR00705">
    <property type="entry name" value="PAPAIN"/>
</dbReference>
<dbReference type="EMBL" id="CAJFDI010000004">
    <property type="protein sequence ID" value="CAD5228393.1"/>
    <property type="molecule type" value="Genomic_DNA"/>
</dbReference>
<dbReference type="CDD" id="cd02620">
    <property type="entry name" value="Peptidase_C1A_CathepsinB"/>
    <property type="match status" value="1"/>
</dbReference>
<evidence type="ECO:0000256" key="5">
    <source>
        <dbReference type="ARBA" id="ARBA00022807"/>
    </source>
</evidence>
<keyword evidence="4" id="KW-0378">Hydrolase</keyword>
<evidence type="ECO:0000256" key="7">
    <source>
        <dbReference type="ARBA" id="ARBA00023157"/>
    </source>
</evidence>
<name>A0A1I7RIP8_BURXY</name>
<dbReference type="SMART" id="SM00645">
    <property type="entry name" value="Pept_C1"/>
    <property type="match status" value="1"/>
</dbReference>
<dbReference type="Pfam" id="PF00112">
    <property type="entry name" value="Peptidase_C1"/>
    <property type="match status" value="1"/>
</dbReference>
<keyword evidence="12" id="KW-1185">Reference proteome</keyword>
<dbReference type="eggNOG" id="KOG1543">
    <property type="taxonomic scope" value="Eukaryota"/>
</dbReference>
<dbReference type="WBParaSite" id="BXY_0058000.1">
    <property type="protein sequence ID" value="BXY_0058000.1"/>
    <property type="gene ID" value="BXY_0058000"/>
</dbReference>
<dbReference type="PROSITE" id="PS00139">
    <property type="entry name" value="THIOL_PROTEASE_CYS"/>
    <property type="match status" value="1"/>
</dbReference>
<dbReference type="SMR" id="A0A1I7RIP8"/>
<dbReference type="InterPro" id="IPR000668">
    <property type="entry name" value="Peptidase_C1A_C"/>
</dbReference>
<evidence type="ECO:0000313" key="10">
    <source>
        <dbReference type="EMBL" id="CAD5228393.1"/>
    </source>
</evidence>
<keyword evidence="2" id="KW-0645">Protease</keyword>
<keyword evidence="3 8" id="KW-0732">Signal</keyword>
<dbReference type="SUPFAM" id="SSF54001">
    <property type="entry name" value="Cysteine proteinases"/>
    <property type="match status" value="1"/>
</dbReference>
<keyword evidence="7" id="KW-1015">Disulfide bond</keyword>
<evidence type="ECO:0000313" key="13">
    <source>
        <dbReference type="WBParaSite" id="BXY_0058000.1"/>
    </source>
</evidence>
<reference evidence="10" key="2">
    <citation type="submission" date="2020-09" db="EMBL/GenBank/DDBJ databases">
        <authorList>
            <person name="Kikuchi T."/>
        </authorList>
    </citation>
    <scope>NUCLEOTIDE SEQUENCE</scope>
    <source>
        <strain evidence="10">Ka4C1</strain>
    </source>
</reference>
<evidence type="ECO:0000256" key="2">
    <source>
        <dbReference type="ARBA" id="ARBA00022670"/>
    </source>
</evidence>
<keyword evidence="5" id="KW-0788">Thiol protease</keyword>
<feature type="chain" id="PRO_5035399400" evidence="8">
    <location>
        <begin position="16"/>
        <end position="360"/>
    </location>
</feature>
<comment type="similarity">
    <text evidence="1">Belongs to the peptidase C1 family.</text>
</comment>
<keyword evidence="6" id="KW-0865">Zymogen</keyword>
<dbReference type="PROSITE" id="PS00639">
    <property type="entry name" value="THIOL_PROTEASE_HIS"/>
    <property type="match status" value="1"/>
</dbReference>